<accession>A0A1T1P781</accession>
<evidence type="ECO:0000313" key="1">
    <source>
        <dbReference type="EMBL" id="OOW71515.1"/>
    </source>
</evidence>
<dbReference type="InterPro" id="IPR036614">
    <property type="entry name" value="RusA-like_sf"/>
</dbReference>
<protein>
    <submittedName>
        <fullName evidence="1">Uncharacterized protein</fullName>
    </submittedName>
</protein>
<dbReference type="AlphaFoldDB" id="A0A1T1P781"/>
<organism evidence="1 2">
    <name type="scientific">Xanthomonas axonopodis pv. melhusii</name>
    <dbReference type="NCBI Taxonomy" id="487834"/>
    <lineage>
        <taxon>Bacteria</taxon>
        <taxon>Pseudomonadati</taxon>
        <taxon>Pseudomonadota</taxon>
        <taxon>Gammaproteobacteria</taxon>
        <taxon>Lysobacterales</taxon>
        <taxon>Lysobacteraceae</taxon>
        <taxon>Xanthomonas</taxon>
    </lineage>
</organism>
<dbReference type="Proteomes" id="UP000190559">
    <property type="component" value="Unassembled WGS sequence"/>
</dbReference>
<evidence type="ECO:0000313" key="2">
    <source>
        <dbReference type="Proteomes" id="UP000190559"/>
    </source>
</evidence>
<dbReference type="RefSeq" id="WP_078563212.1">
    <property type="nucleotide sequence ID" value="NZ_LOJW01000010.1"/>
</dbReference>
<dbReference type="EMBL" id="LOJW01000010">
    <property type="protein sequence ID" value="OOW71515.1"/>
    <property type="molecule type" value="Genomic_DNA"/>
</dbReference>
<gene>
    <name evidence="1" type="ORF">Xmlh_08275</name>
</gene>
<proteinExistence type="predicted"/>
<dbReference type="Gene3D" id="3.30.1330.70">
    <property type="entry name" value="Holliday junction resolvase RusA"/>
    <property type="match status" value="1"/>
</dbReference>
<comment type="caution">
    <text evidence="1">The sequence shown here is derived from an EMBL/GenBank/DDBJ whole genome shotgun (WGS) entry which is preliminary data.</text>
</comment>
<sequence>MITLTLPWPSKDLSPNARVHWSRKAKATKSARQRAVLTAFQAGWKGMQLPAGRLHLWIDFYPPTKQMPDDDNMLGRCKAYRDGLAQVLGIDDQRFISHPLVRAEPRKGGEVVFIITGASQDVHP</sequence>
<dbReference type="GO" id="GO:0000287">
    <property type="term" value="F:magnesium ion binding"/>
    <property type="evidence" value="ECO:0007669"/>
    <property type="project" value="InterPro"/>
</dbReference>
<dbReference type="GO" id="GO:0006310">
    <property type="term" value="P:DNA recombination"/>
    <property type="evidence" value="ECO:0007669"/>
    <property type="project" value="InterPro"/>
</dbReference>
<reference evidence="1 2" key="1">
    <citation type="submission" date="2015-12" db="EMBL/GenBank/DDBJ databases">
        <authorList>
            <person name="Shamseldin A."/>
            <person name="Moawad H."/>
            <person name="Abd El-Rahim W.M."/>
            <person name="Sadowsky M.J."/>
        </authorList>
    </citation>
    <scope>NUCLEOTIDE SEQUENCE [LARGE SCALE GENOMIC DNA]</scope>
    <source>
        <strain evidence="1 2">LMG9050</strain>
    </source>
</reference>
<dbReference type="GO" id="GO:0006281">
    <property type="term" value="P:DNA repair"/>
    <property type="evidence" value="ECO:0007669"/>
    <property type="project" value="InterPro"/>
</dbReference>
<name>A0A1T1P781_9XANT</name>
<dbReference type="SUPFAM" id="SSF103084">
    <property type="entry name" value="Holliday junction resolvase RusA"/>
    <property type="match status" value="1"/>
</dbReference>